<dbReference type="RefSeq" id="WP_183360542.1">
    <property type="nucleotide sequence ID" value="NZ_BLXZ01000003.1"/>
</dbReference>
<sequence>MLLVTASLLGCAQEVPLNKRNQEFAIRDIELDRQKYTTFAGTKEREAVDQQIKDHNIDHSKFHLIDEINLGPTPAAPAVQNDGAARIKKINDLIDQQLHRTQ</sequence>
<dbReference type="EMBL" id="BLXZ01000003">
    <property type="protein sequence ID" value="GFO68016.1"/>
    <property type="molecule type" value="Genomic_DNA"/>
</dbReference>
<proteinExistence type="predicted"/>
<organism evidence="1 2">
    <name type="scientific">Geomonas limicola</name>
    <dbReference type="NCBI Taxonomy" id="2740186"/>
    <lineage>
        <taxon>Bacteria</taxon>
        <taxon>Pseudomonadati</taxon>
        <taxon>Thermodesulfobacteriota</taxon>
        <taxon>Desulfuromonadia</taxon>
        <taxon>Geobacterales</taxon>
        <taxon>Geobacteraceae</taxon>
        <taxon>Geomonas</taxon>
    </lineage>
</organism>
<evidence type="ECO:0000313" key="1">
    <source>
        <dbReference type="EMBL" id="GFO68016.1"/>
    </source>
</evidence>
<evidence type="ECO:0000313" key="2">
    <source>
        <dbReference type="Proteomes" id="UP000587586"/>
    </source>
</evidence>
<keyword evidence="2" id="KW-1185">Reference proteome</keyword>
<dbReference type="Proteomes" id="UP000587586">
    <property type="component" value="Unassembled WGS sequence"/>
</dbReference>
<name>A0A6V8N632_9BACT</name>
<dbReference type="AlphaFoldDB" id="A0A6V8N632"/>
<accession>A0A6V8N632</accession>
<comment type="caution">
    <text evidence="1">The sequence shown here is derived from an EMBL/GenBank/DDBJ whole genome shotgun (WGS) entry which is preliminary data.</text>
</comment>
<protein>
    <submittedName>
        <fullName evidence="1">Uncharacterized protein</fullName>
    </submittedName>
</protein>
<reference evidence="2" key="1">
    <citation type="submission" date="2020-06" db="EMBL/GenBank/DDBJ databases">
        <title>Draft genomic sequecing of Geomonas sp. Red745.</title>
        <authorList>
            <person name="Itoh H."/>
            <person name="Xu Z.X."/>
            <person name="Ushijima N."/>
            <person name="Masuda Y."/>
            <person name="Shiratori Y."/>
            <person name="Senoo K."/>
        </authorList>
    </citation>
    <scope>NUCLEOTIDE SEQUENCE [LARGE SCALE GENOMIC DNA]</scope>
    <source>
        <strain evidence="2">Red745</strain>
    </source>
</reference>
<gene>
    <name evidence="1" type="ORF">GMLC_15950</name>
</gene>